<dbReference type="PANTHER" id="PTHR21366">
    <property type="entry name" value="GLYOXALASE FAMILY PROTEIN"/>
    <property type="match status" value="1"/>
</dbReference>
<dbReference type="PROSITE" id="PS51819">
    <property type="entry name" value="VOC"/>
    <property type="match status" value="2"/>
</dbReference>
<dbReference type="InterPro" id="IPR037523">
    <property type="entry name" value="VOC_core"/>
</dbReference>
<evidence type="ECO:0000313" key="3">
    <source>
        <dbReference type="EMBL" id="APT59814.1"/>
    </source>
</evidence>
<dbReference type="NCBIfam" id="TIGR03211">
    <property type="entry name" value="catechol_2_3"/>
    <property type="match status" value="1"/>
</dbReference>
<dbReference type="KEGG" id="rgi:RGI145_21115"/>
<dbReference type="Pfam" id="PF00903">
    <property type="entry name" value="Glyoxalase"/>
    <property type="match status" value="2"/>
</dbReference>
<keyword evidence="3" id="KW-0223">Dioxygenase</keyword>
<dbReference type="CDD" id="cd09013">
    <property type="entry name" value="BphC-JF8_N_like"/>
    <property type="match status" value="1"/>
</dbReference>
<evidence type="ECO:0000259" key="2">
    <source>
        <dbReference type="PROSITE" id="PS51819"/>
    </source>
</evidence>
<keyword evidence="3" id="KW-0560">Oxidoreductase</keyword>
<reference evidence="3 4" key="1">
    <citation type="submission" date="2016-05" db="EMBL/GenBank/DDBJ databases">
        <title>Complete Genome and Methylome Analysis of Psychrotrophic Bacterial Isolates from Antarctic Lake Untersee.</title>
        <authorList>
            <person name="Fomenkov A."/>
            <person name="Akimov V.N."/>
            <person name="Vasilyeva L.V."/>
            <person name="Andersen D."/>
            <person name="Vincze T."/>
            <person name="Roberts R.J."/>
        </authorList>
    </citation>
    <scope>NUCLEOTIDE SEQUENCE [LARGE SCALE GENOMIC DNA]</scope>
    <source>
        <strain evidence="3 4">U14-5</strain>
    </source>
</reference>
<proteinExistence type="predicted"/>
<dbReference type="CDD" id="cd09014">
    <property type="entry name" value="BphC-JF8_C_like"/>
    <property type="match status" value="1"/>
</dbReference>
<feature type="domain" description="VOC" evidence="2">
    <location>
        <begin position="157"/>
        <end position="278"/>
    </location>
</feature>
<dbReference type="InterPro" id="IPR029068">
    <property type="entry name" value="Glyas_Bleomycin-R_OHBP_Dase"/>
</dbReference>
<accession>A0A1L7AM83</accession>
<dbReference type="RefSeq" id="WP_075800524.1">
    <property type="nucleotide sequence ID" value="NZ_CP015584.1"/>
</dbReference>
<dbReference type="GO" id="GO:0018577">
    <property type="term" value="F:catechol 2,3-dioxygenase activity"/>
    <property type="evidence" value="ECO:0007669"/>
    <property type="project" value="InterPro"/>
</dbReference>
<dbReference type="InterPro" id="IPR017624">
    <property type="entry name" value="Catechol_2-3_dOase"/>
</dbReference>
<gene>
    <name evidence="3" type="ORF">RGI145_21115</name>
</gene>
<dbReference type="STRING" id="257708.RGI145_21115"/>
<dbReference type="InterPro" id="IPR004360">
    <property type="entry name" value="Glyas_Fos-R_dOase_dom"/>
</dbReference>
<dbReference type="AlphaFoldDB" id="A0A1L7AM83"/>
<dbReference type="SUPFAM" id="SSF54593">
    <property type="entry name" value="Glyoxalase/Bleomycin resistance protein/Dihydroxybiphenyl dioxygenase"/>
    <property type="match status" value="1"/>
</dbReference>
<dbReference type="EMBL" id="CP015584">
    <property type="protein sequence ID" value="APT59814.1"/>
    <property type="molecule type" value="Genomic_DNA"/>
</dbReference>
<organism evidence="3 4">
    <name type="scientific">Roseomonas gilardii</name>
    <dbReference type="NCBI Taxonomy" id="257708"/>
    <lineage>
        <taxon>Bacteria</taxon>
        <taxon>Pseudomonadati</taxon>
        <taxon>Pseudomonadota</taxon>
        <taxon>Alphaproteobacteria</taxon>
        <taxon>Acetobacterales</taxon>
        <taxon>Roseomonadaceae</taxon>
        <taxon>Roseomonas</taxon>
    </lineage>
</organism>
<evidence type="ECO:0000313" key="4">
    <source>
        <dbReference type="Proteomes" id="UP000185494"/>
    </source>
</evidence>
<name>A0A1L7AM83_9PROT</name>
<dbReference type="eggNOG" id="COG0346">
    <property type="taxonomic scope" value="Bacteria"/>
</dbReference>
<evidence type="ECO:0000256" key="1">
    <source>
        <dbReference type="ARBA" id="ARBA00022737"/>
    </source>
</evidence>
<sequence length="330" mass="37667">MTSLETAEPVMDLAHLGHLELLTPKPEESLRFFVDVMGMTESGRQGDSVYLRGWDDYERYCVKLTAARHSGMGHMAFRVRSPQALERRAAALRAGGHDVSWHDGDLGHGRTLCFRDPDGHLIELYYETEWYEAPPELRPALKNQAQRFPGRGVNVRRLDHINCLAADIKANREFFERCLGMRLTEQIVLDTGVEAGMWFTCTNKSYDIAYSRESNGRRGRFHHLTFALDSREEILRAADIFLENGVHIETGPHKHAIQQTFFLYVYEPGGNRVELANAGARLILAPDWKPIRWSEAERRKGQAWGLKTIESFHTHGTPTLEEMDAEGIVY</sequence>
<dbReference type="InterPro" id="IPR050383">
    <property type="entry name" value="GlyoxalaseI/FosfomycinResist"/>
</dbReference>
<dbReference type="Gene3D" id="3.10.180.10">
    <property type="entry name" value="2,3-Dihydroxybiphenyl 1,2-Dioxygenase, domain 1"/>
    <property type="match status" value="2"/>
</dbReference>
<dbReference type="GO" id="GO:0008198">
    <property type="term" value="F:ferrous iron binding"/>
    <property type="evidence" value="ECO:0007669"/>
    <property type="project" value="InterPro"/>
</dbReference>
<keyword evidence="1" id="KW-0677">Repeat</keyword>
<feature type="domain" description="VOC" evidence="2">
    <location>
        <begin position="15"/>
        <end position="127"/>
    </location>
</feature>
<dbReference type="Proteomes" id="UP000185494">
    <property type="component" value="Chromosome 2"/>
</dbReference>
<protein>
    <submittedName>
        <fullName evidence="3">Catechol 2,3-dioxygenase</fullName>
    </submittedName>
</protein>